<gene>
    <name evidence="1" type="ORF">IV203_018376</name>
</gene>
<keyword evidence="2" id="KW-1185">Reference proteome</keyword>
<dbReference type="AlphaFoldDB" id="A0A9K3M0Y9"/>
<dbReference type="EMBL" id="JAGRRH010000003">
    <property type="protein sequence ID" value="KAG7372233.1"/>
    <property type="molecule type" value="Genomic_DNA"/>
</dbReference>
<proteinExistence type="predicted"/>
<evidence type="ECO:0000313" key="1">
    <source>
        <dbReference type="EMBL" id="KAG7372233.1"/>
    </source>
</evidence>
<dbReference type="Proteomes" id="UP000693970">
    <property type="component" value="Unassembled WGS sequence"/>
</dbReference>
<comment type="caution">
    <text evidence="1">The sequence shown here is derived from an EMBL/GenBank/DDBJ whole genome shotgun (WGS) entry which is preliminary data.</text>
</comment>
<sequence length="97" mass="10749">MWVGPDYTHFYNDIGEKRHRASSLVTKMEETLTWLLLSLDPQTVLSSLPTNPIATSPPTLISDDTDTDGAQCKSLAVILPFPKKRPRILSQPTPSLS</sequence>
<protein>
    <submittedName>
        <fullName evidence="1">Uncharacterized protein</fullName>
    </submittedName>
</protein>
<evidence type="ECO:0000313" key="2">
    <source>
        <dbReference type="Proteomes" id="UP000693970"/>
    </source>
</evidence>
<reference evidence="1" key="2">
    <citation type="submission" date="2021-04" db="EMBL/GenBank/DDBJ databases">
        <authorList>
            <person name="Podell S."/>
        </authorList>
    </citation>
    <scope>NUCLEOTIDE SEQUENCE</scope>
    <source>
        <strain evidence="1">Hildebrandi</strain>
    </source>
</reference>
<reference evidence="1" key="1">
    <citation type="journal article" date="2021" name="Sci. Rep.">
        <title>Diploid genomic architecture of Nitzschia inconspicua, an elite biomass production diatom.</title>
        <authorList>
            <person name="Oliver A."/>
            <person name="Podell S."/>
            <person name="Pinowska A."/>
            <person name="Traller J.C."/>
            <person name="Smith S.R."/>
            <person name="McClure R."/>
            <person name="Beliaev A."/>
            <person name="Bohutskyi P."/>
            <person name="Hill E.A."/>
            <person name="Rabines A."/>
            <person name="Zheng H."/>
            <person name="Allen L.Z."/>
            <person name="Kuo A."/>
            <person name="Grigoriev I.V."/>
            <person name="Allen A.E."/>
            <person name="Hazlebeck D."/>
            <person name="Allen E.E."/>
        </authorList>
    </citation>
    <scope>NUCLEOTIDE SEQUENCE</scope>
    <source>
        <strain evidence="1">Hildebrandi</strain>
    </source>
</reference>
<name>A0A9K3M0Y9_9STRA</name>
<organism evidence="1 2">
    <name type="scientific">Nitzschia inconspicua</name>
    <dbReference type="NCBI Taxonomy" id="303405"/>
    <lineage>
        <taxon>Eukaryota</taxon>
        <taxon>Sar</taxon>
        <taxon>Stramenopiles</taxon>
        <taxon>Ochrophyta</taxon>
        <taxon>Bacillariophyta</taxon>
        <taxon>Bacillariophyceae</taxon>
        <taxon>Bacillariophycidae</taxon>
        <taxon>Bacillariales</taxon>
        <taxon>Bacillariaceae</taxon>
        <taxon>Nitzschia</taxon>
    </lineage>
</organism>
<accession>A0A9K3M0Y9</accession>